<feature type="region of interest" description="Disordered" evidence="1">
    <location>
        <begin position="72"/>
        <end position="121"/>
    </location>
</feature>
<evidence type="ECO:0000313" key="3">
    <source>
        <dbReference type="Proteomes" id="UP000053477"/>
    </source>
</evidence>
<accession>A0A0H2RAY2</accession>
<reference evidence="2 3" key="1">
    <citation type="submission" date="2015-04" db="EMBL/GenBank/DDBJ databases">
        <title>Complete genome sequence of Schizopora paradoxa KUC8140, a cosmopolitan wood degrader in East Asia.</title>
        <authorList>
            <consortium name="DOE Joint Genome Institute"/>
            <person name="Min B."/>
            <person name="Park H."/>
            <person name="Jang Y."/>
            <person name="Kim J.-J."/>
            <person name="Kim K.H."/>
            <person name="Pangilinan J."/>
            <person name="Lipzen A."/>
            <person name="Riley R."/>
            <person name="Grigoriev I.V."/>
            <person name="Spatafora J.W."/>
            <person name="Choi I.-G."/>
        </authorList>
    </citation>
    <scope>NUCLEOTIDE SEQUENCE [LARGE SCALE GENOMIC DNA]</scope>
    <source>
        <strain evidence="2 3">KUC8140</strain>
    </source>
</reference>
<organism evidence="2 3">
    <name type="scientific">Schizopora paradoxa</name>
    <dbReference type="NCBI Taxonomy" id="27342"/>
    <lineage>
        <taxon>Eukaryota</taxon>
        <taxon>Fungi</taxon>
        <taxon>Dikarya</taxon>
        <taxon>Basidiomycota</taxon>
        <taxon>Agaricomycotina</taxon>
        <taxon>Agaricomycetes</taxon>
        <taxon>Hymenochaetales</taxon>
        <taxon>Schizoporaceae</taxon>
        <taxon>Schizopora</taxon>
    </lineage>
</organism>
<evidence type="ECO:0000256" key="1">
    <source>
        <dbReference type="SAM" id="MobiDB-lite"/>
    </source>
</evidence>
<sequence>MLVITTSRILPWWRAKPVKAACRDASSSGRTEHEEMDGDDVLDNYTRGQYRVRMRAMESSWPCCDTVDVQDMLTSTQRTPKPKDRKQSVDAAPDGGDDDEQEEEEEGGGGGERCRPRQKCN</sequence>
<feature type="compositionally biased region" description="Acidic residues" evidence="1">
    <location>
        <begin position="95"/>
        <end position="107"/>
    </location>
</feature>
<dbReference type="AlphaFoldDB" id="A0A0H2RAY2"/>
<dbReference type="EMBL" id="KQ086071">
    <property type="protein sequence ID" value="KLO08964.1"/>
    <property type="molecule type" value="Genomic_DNA"/>
</dbReference>
<name>A0A0H2RAY2_9AGAM</name>
<evidence type="ECO:0000313" key="2">
    <source>
        <dbReference type="EMBL" id="KLO08964.1"/>
    </source>
</evidence>
<gene>
    <name evidence="2" type="ORF">SCHPADRAFT_893480</name>
</gene>
<proteinExistence type="predicted"/>
<dbReference type="InParanoid" id="A0A0H2RAY2"/>
<keyword evidence="3" id="KW-1185">Reference proteome</keyword>
<dbReference type="Proteomes" id="UP000053477">
    <property type="component" value="Unassembled WGS sequence"/>
</dbReference>
<protein>
    <submittedName>
        <fullName evidence="2">Uncharacterized protein</fullName>
    </submittedName>
</protein>